<evidence type="ECO:0000313" key="7">
    <source>
        <dbReference type="Proteomes" id="UP001595855"/>
    </source>
</evidence>
<evidence type="ECO:0000256" key="4">
    <source>
        <dbReference type="PROSITE-ProRule" id="PRU00335"/>
    </source>
</evidence>
<dbReference type="PANTHER" id="PTHR30055:SF234">
    <property type="entry name" value="HTH-TYPE TRANSCRIPTIONAL REGULATOR BETI"/>
    <property type="match status" value="1"/>
</dbReference>
<feature type="DNA-binding region" description="H-T-H motif" evidence="4">
    <location>
        <begin position="38"/>
        <end position="57"/>
    </location>
</feature>
<dbReference type="Pfam" id="PF00440">
    <property type="entry name" value="TetR_N"/>
    <property type="match status" value="1"/>
</dbReference>
<dbReference type="SUPFAM" id="SSF46689">
    <property type="entry name" value="Homeodomain-like"/>
    <property type="match status" value="1"/>
</dbReference>
<dbReference type="PROSITE" id="PS01081">
    <property type="entry name" value="HTH_TETR_1"/>
    <property type="match status" value="1"/>
</dbReference>
<dbReference type="Gene3D" id="1.10.10.60">
    <property type="entry name" value="Homeodomain-like"/>
    <property type="match status" value="1"/>
</dbReference>
<comment type="caution">
    <text evidence="6">The sequence shown here is derived from an EMBL/GenBank/DDBJ whole genome shotgun (WGS) entry which is preliminary data.</text>
</comment>
<proteinExistence type="predicted"/>
<dbReference type="InterPro" id="IPR001647">
    <property type="entry name" value="HTH_TetR"/>
</dbReference>
<keyword evidence="2 4" id="KW-0238">DNA-binding</keyword>
<evidence type="ECO:0000313" key="6">
    <source>
        <dbReference type="EMBL" id="MFC5013562.1"/>
    </source>
</evidence>
<dbReference type="Proteomes" id="UP001595855">
    <property type="component" value="Unassembled WGS sequence"/>
</dbReference>
<gene>
    <name evidence="6" type="ORF">ACFPRC_01580</name>
</gene>
<dbReference type="Gene3D" id="1.10.357.10">
    <property type="entry name" value="Tetracycline Repressor, domain 2"/>
    <property type="match status" value="1"/>
</dbReference>
<dbReference type="EMBL" id="JBHSJO010000001">
    <property type="protein sequence ID" value="MFC5013562.1"/>
    <property type="molecule type" value="Genomic_DNA"/>
</dbReference>
<keyword evidence="1" id="KW-0805">Transcription regulation</keyword>
<evidence type="ECO:0000256" key="3">
    <source>
        <dbReference type="ARBA" id="ARBA00023163"/>
    </source>
</evidence>
<keyword evidence="3" id="KW-0804">Transcription</keyword>
<evidence type="ECO:0000256" key="1">
    <source>
        <dbReference type="ARBA" id="ARBA00023015"/>
    </source>
</evidence>
<name>A0ABV9WKL4_9ACTN</name>
<evidence type="ECO:0000256" key="2">
    <source>
        <dbReference type="ARBA" id="ARBA00023125"/>
    </source>
</evidence>
<dbReference type="InterPro" id="IPR050109">
    <property type="entry name" value="HTH-type_TetR-like_transc_reg"/>
</dbReference>
<reference evidence="7" key="1">
    <citation type="journal article" date="2019" name="Int. J. Syst. Evol. Microbiol.">
        <title>The Global Catalogue of Microorganisms (GCM) 10K type strain sequencing project: providing services to taxonomists for standard genome sequencing and annotation.</title>
        <authorList>
            <consortium name="The Broad Institute Genomics Platform"/>
            <consortium name="The Broad Institute Genome Sequencing Center for Infectious Disease"/>
            <person name="Wu L."/>
            <person name="Ma J."/>
        </authorList>
    </citation>
    <scope>NUCLEOTIDE SEQUENCE [LARGE SCALE GENOMIC DNA]</scope>
    <source>
        <strain evidence="7">CGMCC 4.1542</strain>
    </source>
</reference>
<sequence>MPDSPSPGRRERKKAATRQAIADAALELFLEHGFDRVSVRDVADRADVSTTTLFAHFPSKEALVFDREDDVDAALTAAVRERPEGLGVVEALRAHALESWVPIATDPRRERFTALVNDTPALREYGERMWMRHAGTLSAVVAAELGREPDDPACAALARFALEVPALTTGRHDPRATVETVFDLLLDGWRAQEGASDTAADGSRG</sequence>
<dbReference type="PROSITE" id="PS50977">
    <property type="entry name" value="HTH_TETR_2"/>
    <property type="match status" value="1"/>
</dbReference>
<dbReference type="PRINTS" id="PR00455">
    <property type="entry name" value="HTHTETR"/>
</dbReference>
<keyword evidence="7" id="KW-1185">Reference proteome</keyword>
<evidence type="ECO:0000259" key="5">
    <source>
        <dbReference type="PROSITE" id="PS50977"/>
    </source>
</evidence>
<accession>A0ABV9WKL4</accession>
<feature type="domain" description="HTH tetR-type" evidence="5">
    <location>
        <begin position="15"/>
        <end position="75"/>
    </location>
</feature>
<dbReference type="InterPro" id="IPR023772">
    <property type="entry name" value="DNA-bd_HTH_TetR-type_CS"/>
</dbReference>
<dbReference type="InterPro" id="IPR009057">
    <property type="entry name" value="Homeodomain-like_sf"/>
</dbReference>
<organism evidence="6 7">
    <name type="scientific">Streptomyces lienomycini</name>
    <dbReference type="NCBI Taxonomy" id="284035"/>
    <lineage>
        <taxon>Bacteria</taxon>
        <taxon>Bacillati</taxon>
        <taxon>Actinomycetota</taxon>
        <taxon>Actinomycetes</taxon>
        <taxon>Kitasatosporales</taxon>
        <taxon>Streptomycetaceae</taxon>
        <taxon>Streptomyces</taxon>
    </lineage>
</organism>
<protein>
    <submittedName>
        <fullName evidence="6">TetR/AcrR family transcriptional regulator</fullName>
    </submittedName>
</protein>
<dbReference type="PANTHER" id="PTHR30055">
    <property type="entry name" value="HTH-TYPE TRANSCRIPTIONAL REGULATOR RUTR"/>
    <property type="match status" value="1"/>
</dbReference>
<dbReference type="RefSeq" id="WP_271413580.1">
    <property type="nucleotide sequence ID" value="NZ_BAAATN010000003.1"/>
</dbReference>